<dbReference type="InterPro" id="IPR037185">
    <property type="entry name" value="EmrE-like"/>
</dbReference>
<gene>
    <name evidence="8" type="ORF">FOB72_24415</name>
</gene>
<feature type="transmembrane region" description="Helical" evidence="6">
    <location>
        <begin position="213"/>
        <end position="233"/>
    </location>
</feature>
<dbReference type="PANTHER" id="PTHR32322:SF2">
    <property type="entry name" value="EAMA DOMAIN-CONTAINING PROTEIN"/>
    <property type="match status" value="1"/>
</dbReference>
<feature type="domain" description="EamA" evidence="7">
    <location>
        <begin position="6"/>
        <end position="137"/>
    </location>
</feature>
<protein>
    <submittedName>
        <fullName evidence="8">DMT family transporter</fullName>
    </submittedName>
</protein>
<dbReference type="RefSeq" id="WP_150375240.1">
    <property type="nucleotide sequence ID" value="NZ_CP044067.1"/>
</dbReference>
<dbReference type="GO" id="GO:0016020">
    <property type="term" value="C:membrane"/>
    <property type="evidence" value="ECO:0007669"/>
    <property type="project" value="UniProtKB-SubCell"/>
</dbReference>
<feature type="transmembrane region" description="Helical" evidence="6">
    <location>
        <begin position="146"/>
        <end position="169"/>
    </location>
</feature>
<dbReference type="Pfam" id="PF00892">
    <property type="entry name" value="EamA"/>
    <property type="match status" value="2"/>
</dbReference>
<organism evidence="8 9">
    <name type="scientific">Cupriavidus pauculus</name>
    <dbReference type="NCBI Taxonomy" id="82633"/>
    <lineage>
        <taxon>Bacteria</taxon>
        <taxon>Pseudomonadati</taxon>
        <taxon>Pseudomonadota</taxon>
        <taxon>Betaproteobacteria</taxon>
        <taxon>Burkholderiales</taxon>
        <taxon>Burkholderiaceae</taxon>
        <taxon>Cupriavidus</taxon>
    </lineage>
</organism>
<evidence type="ECO:0000256" key="3">
    <source>
        <dbReference type="ARBA" id="ARBA00022692"/>
    </source>
</evidence>
<evidence type="ECO:0000256" key="2">
    <source>
        <dbReference type="ARBA" id="ARBA00007362"/>
    </source>
</evidence>
<evidence type="ECO:0000313" key="9">
    <source>
        <dbReference type="Proteomes" id="UP000322822"/>
    </source>
</evidence>
<proteinExistence type="inferred from homology"/>
<dbReference type="EMBL" id="CP044067">
    <property type="protein sequence ID" value="QET05182.1"/>
    <property type="molecule type" value="Genomic_DNA"/>
</dbReference>
<dbReference type="InterPro" id="IPR050638">
    <property type="entry name" value="AA-Vitamin_Transporters"/>
</dbReference>
<feature type="transmembrane region" description="Helical" evidence="6">
    <location>
        <begin position="270"/>
        <end position="286"/>
    </location>
</feature>
<feature type="transmembrane region" description="Helical" evidence="6">
    <location>
        <begin position="181"/>
        <end position="201"/>
    </location>
</feature>
<feature type="transmembrane region" description="Helical" evidence="6">
    <location>
        <begin position="32"/>
        <end position="52"/>
    </location>
</feature>
<evidence type="ECO:0000256" key="5">
    <source>
        <dbReference type="ARBA" id="ARBA00023136"/>
    </source>
</evidence>
<sequence>MYLPQLAFAALGLIWGTNFLFMKWASASLSPAQIVFLRVLCGFLPLLLSALAKGALRWRDLRHAHHFVVMSLLATVIYYYAFAKGTGLLASGAAGMLSGAIPLVSAVCAWLLLRDERPTPRMGIGLVCGFAGVLLIAQPWRVSGDGVSLAGVGSMLLGCLSVGCSFVYARRYLSGTGMSPLALSTWQIGIALVIVAALTDFRGMGRIAEDPRALAGIVLGLGICGTGIAYLLYYYIVGRLGALTAAGVTYIPPVVALSMGTWIAGETLRPFDIVAAACILGGVYLLQAQIPVKRRQLAEANRR</sequence>
<dbReference type="AlphaFoldDB" id="A0A5P2HAS1"/>
<feature type="transmembrane region" description="Helical" evidence="6">
    <location>
        <begin position="64"/>
        <end position="82"/>
    </location>
</feature>
<evidence type="ECO:0000256" key="4">
    <source>
        <dbReference type="ARBA" id="ARBA00022989"/>
    </source>
</evidence>
<dbReference type="SUPFAM" id="SSF103481">
    <property type="entry name" value="Multidrug resistance efflux transporter EmrE"/>
    <property type="match status" value="2"/>
</dbReference>
<evidence type="ECO:0000259" key="7">
    <source>
        <dbReference type="Pfam" id="PF00892"/>
    </source>
</evidence>
<comment type="similarity">
    <text evidence="2">Belongs to the EamA transporter family.</text>
</comment>
<keyword evidence="3 6" id="KW-0812">Transmembrane</keyword>
<keyword evidence="5 6" id="KW-0472">Membrane</keyword>
<dbReference type="InterPro" id="IPR000620">
    <property type="entry name" value="EamA_dom"/>
</dbReference>
<comment type="subcellular location">
    <subcellularLocation>
        <location evidence="1">Membrane</location>
        <topology evidence="1">Multi-pass membrane protein</topology>
    </subcellularLocation>
</comment>
<accession>A0A5P2HAS1</accession>
<dbReference type="OrthoDB" id="9810556at2"/>
<dbReference type="PANTHER" id="PTHR32322">
    <property type="entry name" value="INNER MEMBRANE TRANSPORTER"/>
    <property type="match status" value="1"/>
</dbReference>
<feature type="transmembrane region" description="Helical" evidence="6">
    <location>
        <begin position="88"/>
        <end position="113"/>
    </location>
</feature>
<keyword evidence="4 6" id="KW-1133">Transmembrane helix</keyword>
<evidence type="ECO:0000256" key="1">
    <source>
        <dbReference type="ARBA" id="ARBA00004141"/>
    </source>
</evidence>
<dbReference type="Proteomes" id="UP000322822">
    <property type="component" value="Chromosome 2"/>
</dbReference>
<evidence type="ECO:0000256" key="6">
    <source>
        <dbReference type="SAM" id="Phobius"/>
    </source>
</evidence>
<feature type="domain" description="EamA" evidence="7">
    <location>
        <begin position="151"/>
        <end position="286"/>
    </location>
</feature>
<evidence type="ECO:0000313" key="8">
    <source>
        <dbReference type="EMBL" id="QET05182.1"/>
    </source>
</evidence>
<reference evidence="8 9" key="1">
    <citation type="submission" date="2019-09" db="EMBL/GenBank/DDBJ databases">
        <title>FDA dAtabase for Regulatory Grade micrObial Sequences (FDA-ARGOS): Supporting development and validation of Infectious Disease Dx tests.</title>
        <authorList>
            <person name="Sciortino C."/>
            <person name="Tallon L."/>
            <person name="Sadzewicz L."/>
            <person name="Vavikolanu K."/>
            <person name="Mehta A."/>
            <person name="Aluvathingal J."/>
            <person name="Nadendla S."/>
            <person name="Nandy P."/>
            <person name="Geyer C."/>
            <person name="Yan Y."/>
            <person name="Sichtig H."/>
        </authorList>
    </citation>
    <scope>NUCLEOTIDE SEQUENCE [LARGE SCALE GENOMIC DNA]</scope>
    <source>
        <strain evidence="8 9">FDAARGOS_664</strain>
    </source>
</reference>
<name>A0A5P2HAS1_9BURK</name>
<feature type="transmembrane region" description="Helical" evidence="6">
    <location>
        <begin position="122"/>
        <end position="140"/>
    </location>
</feature>
<feature type="transmembrane region" description="Helical" evidence="6">
    <location>
        <begin position="240"/>
        <end position="264"/>
    </location>
</feature>